<dbReference type="EC" id="2.3.1.275" evidence="10"/>
<dbReference type="InterPro" id="IPR003811">
    <property type="entry name" value="G3P_acylTferase_PlsY"/>
</dbReference>
<feature type="transmembrane region" description="Helical" evidence="10">
    <location>
        <begin position="90"/>
        <end position="108"/>
    </location>
</feature>
<comment type="pathway">
    <text evidence="10">Lipid metabolism; phospholipid metabolism.</text>
</comment>
<feature type="transmembrane region" description="Helical" evidence="10">
    <location>
        <begin position="57"/>
        <end position="78"/>
    </location>
</feature>
<dbReference type="UniPathway" id="UPA00085"/>
<keyword evidence="11" id="KW-0012">Acyltransferase</keyword>
<dbReference type="SMART" id="SM01207">
    <property type="entry name" value="G3P_acyltransf"/>
    <property type="match status" value="1"/>
</dbReference>
<keyword evidence="7 10" id="KW-0472">Membrane</keyword>
<feature type="transmembrane region" description="Helical" evidence="10">
    <location>
        <begin position="6"/>
        <end position="28"/>
    </location>
</feature>
<keyword evidence="9 10" id="KW-1208">Phospholipid metabolism</keyword>
<keyword evidence="4 10" id="KW-0812">Transmembrane</keyword>
<dbReference type="Proteomes" id="UP000224317">
    <property type="component" value="Unassembled WGS sequence"/>
</dbReference>
<evidence type="ECO:0000313" key="11">
    <source>
        <dbReference type="EMBL" id="PHU35089.1"/>
    </source>
</evidence>
<reference evidence="11" key="1">
    <citation type="submission" date="2017-10" db="EMBL/GenBank/DDBJ databases">
        <title>Resolving the taxonomy of Roseburia spp., Eubacterium rectale and Agathobacter spp. through phylogenomic analysis.</title>
        <authorList>
            <person name="Sheridan P.O."/>
            <person name="Walker A.W."/>
            <person name="Duncan S.H."/>
            <person name="Scott K.P."/>
            <person name="Toole P.W.O."/>
            <person name="Luis P."/>
            <person name="Flint H.J."/>
        </authorList>
    </citation>
    <scope>NUCLEOTIDE SEQUENCE [LARGE SCALE GENOMIC DNA]</scope>
    <source>
        <strain evidence="12">JK10</strain>
        <strain evidence="11">JK626</strain>
    </source>
</reference>
<evidence type="ECO:0000256" key="7">
    <source>
        <dbReference type="ARBA" id="ARBA00023136"/>
    </source>
</evidence>
<dbReference type="PANTHER" id="PTHR30309">
    <property type="entry name" value="INNER MEMBRANE PROTEIN YGIH"/>
    <property type="match status" value="1"/>
</dbReference>
<evidence type="ECO:0000313" key="12">
    <source>
        <dbReference type="EMBL" id="PHU41393.1"/>
    </source>
</evidence>
<keyword evidence="3 10" id="KW-0808">Transferase</keyword>
<evidence type="ECO:0000256" key="9">
    <source>
        <dbReference type="ARBA" id="ARBA00023264"/>
    </source>
</evidence>
<feature type="transmembrane region" description="Helical" evidence="10">
    <location>
        <begin position="150"/>
        <end position="171"/>
    </location>
</feature>
<name>A0A2G3DVN4_9FIRM</name>
<dbReference type="GO" id="GO:0043772">
    <property type="term" value="F:acyl-phosphate glycerol-3-phosphate acyltransferase activity"/>
    <property type="evidence" value="ECO:0007669"/>
    <property type="project" value="UniProtKB-UniRule"/>
</dbReference>
<evidence type="ECO:0000256" key="1">
    <source>
        <dbReference type="ARBA" id="ARBA00022475"/>
    </source>
</evidence>
<keyword evidence="8 10" id="KW-0594">Phospholipid biosynthesis</keyword>
<keyword evidence="6 10" id="KW-0443">Lipid metabolism</keyword>
<evidence type="ECO:0000256" key="8">
    <source>
        <dbReference type="ARBA" id="ARBA00023209"/>
    </source>
</evidence>
<feature type="transmembrane region" description="Helical" evidence="10">
    <location>
        <begin position="183"/>
        <end position="203"/>
    </location>
</feature>
<sequence>MTSGEIIGRIVAVIIGYCFGMILMGYLIGKSKNIDLTKVGSGNVGSTNTMRNLGVPAGLITLLWDCTKCIVAVVFVWLTFHRFFEDTNIYMVYAGLGTVLGHDFPCYMHFKGGKGVASTLGFIIALFPIGVPIPAVIFIGIVAITRYVSLGSIIGVLSFAAEMIVFALCDVKSVTDRFQGRELTEVLVICCFVSALSIALHHANIKRLLSGNENKFSFHPETRA</sequence>
<dbReference type="Proteomes" id="UP000225889">
    <property type="component" value="Unassembled WGS sequence"/>
</dbReference>
<evidence type="ECO:0000256" key="4">
    <source>
        <dbReference type="ARBA" id="ARBA00022692"/>
    </source>
</evidence>
<evidence type="ECO:0000256" key="3">
    <source>
        <dbReference type="ARBA" id="ARBA00022679"/>
    </source>
</evidence>
<comment type="function">
    <text evidence="10">Catalyzes the transfer of an acyl group from acyl-phosphate (acyl-PO(4)) to glycerol-3-phosphate (G3P) to form lysophosphatidic acid (LPA). This enzyme utilizes acyl-phosphate as fatty acyl donor, but not acyl-CoA or acyl-ACP.</text>
</comment>
<comment type="similarity">
    <text evidence="10">Belongs to the PlsY family.</text>
</comment>
<dbReference type="EMBL" id="PDYH01000003">
    <property type="protein sequence ID" value="PHU41393.1"/>
    <property type="molecule type" value="Genomic_DNA"/>
</dbReference>
<feature type="transmembrane region" description="Helical" evidence="10">
    <location>
        <begin position="120"/>
        <end position="144"/>
    </location>
</feature>
<keyword evidence="5 10" id="KW-1133">Transmembrane helix</keyword>
<evidence type="ECO:0000256" key="10">
    <source>
        <dbReference type="HAMAP-Rule" id="MF_01043"/>
    </source>
</evidence>
<dbReference type="STRING" id="46206.SAMN02910377_01362"/>
<evidence type="ECO:0000256" key="6">
    <source>
        <dbReference type="ARBA" id="ARBA00023098"/>
    </source>
</evidence>
<dbReference type="HAMAP" id="MF_01043">
    <property type="entry name" value="PlsY"/>
    <property type="match status" value="1"/>
</dbReference>
<dbReference type="GO" id="GO:0005886">
    <property type="term" value="C:plasma membrane"/>
    <property type="evidence" value="ECO:0007669"/>
    <property type="project" value="UniProtKB-SubCell"/>
</dbReference>
<dbReference type="EMBL" id="PDYF01000011">
    <property type="protein sequence ID" value="PHU35089.1"/>
    <property type="molecule type" value="Genomic_DNA"/>
</dbReference>
<comment type="subcellular location">
    <subcellularLocation>
        <location evidence="10">Cell membrane</location>
        <topology evidence="10">Multi-pass membrane protein</topology>
    </subcellularLocation>
</comment>
<organism evidence="11 14">
    <name type="scientific">Pseudobutyrivibrio ruminis</name>
    <dbReference type="NCBI Taxonomy" id="46206"/>
    <lineage>
        <taxon>Bacteria</taxon>
        <taxon>Bacillati</taxon>
        <taxon>Bacillota</taxon>
        <taxon>Clostridia</taxon>
        <taxon>Lachnospirales</taxon>
        <taxon>Lachnospiraceae</taxon>
        <taxon>Pseudobutyrivibrio</taxon>
    </lineage>
</organism>
<keyword evidence="2 10" id="KW-0444">Lipid biosynthesis</keyword>
<dbReference type="RefSeq" id="WP_090149603.1">
    <property type="nucleotide sequence ID" value="NZ_PDYF01000011.1"/>
</dbReference>
<dbReference type="GO" id="GO:0008654">
    <property type="term" value="P:phospholipid biosynthetic process"/>
    <property type="evidence" value="ECO:0007669"/>
    <property type="project" value="UniProtKB-UniRule"/>
</dbReference>
<accession>A0A2G3DVN4</accession>
<dbReference type="NCBIfam" id="TIGR00023">
    <property type="entry name" value="glycerol-3-phosphate 1-O-acyltransferase PlsY"/>
    <property type="match status" value="1"/>
</dbReference>
<evidence type="ECO:0000256" key="2">
    <source>
        <dbReference type="ARBA" id="ARBA00022516"/>
    </source>
</evidence>
<dbReference type="Pfam" id="PF02660">
    <property type="entry name" value="G3P_acyltransf"/>
    <property type="match status" value="1"/>
</dbReference>
<comment type="subunit">
    <text evidence="10">Probably interacts with PlsX.</text>
</comment>
<comment type="caution">
    <text evidence="11">The sequence shown here is derived from an EMBL/GenBank/DDBJ whole genome shotgun (WGS) entry which is preliminary data.</text>
</comment>
<protein>
    <recommendedName>
        <fullName evidence="10">Glycerol-3-phosphate acyltransferase</fullName>
    </recommendedName>
    <alternativeName>
        <fullName evidence="10">Acyl-PO4 G3P acyltransferase</fullName>
    </alternativeName>
    <alternativeName>
        <fullName evidence="10">Acyl-phosphate--glycerol-3-phosphate acyltransferase</fullName>
    </alternativeName>
    <alternativeName>
        <fullName evidence="10">G3P acyltransferase</fullName>
        <shortName evidence="10">GPAT</shortName>
        <ecNumber evidence="10">2.3.1.275</ecNumber>
    </alternativeName>
    <alternativeName>
        <fullName evidence="10">Lysophosphatidic acid synthase</fullName>
        <shortName evidence="10">LPA synthase</shortName>
    </alternativeName>
</protein>
<dbReference type="PANTHER" id="PTHR30309:SF0">
    <property type="entry name" value="GLYCEROL-3-PHOSPHATE ACYLTRANSFERASE-RELATED"/>
    <property type="match status" value="1"/>
</dbReference>
<reference evidence="11" key="2">
    <citation type="submission" date="2017-10" db="EMBL/GenBank/DDBJ databases">
        <authorList>
            <person name="Banno H."/>
            <person name="Chua N.-H."/>
        </authorList>
    </citation>
    <scope>NUCLEOTIDE SEQUENCE [LARGE SCALE GENOMIC DNA]</scope>
    <source>
        <strain evidence="12">JK10</strain>
        <strain evidence="11">JK626</strain>
    </source>
</reference>
<keyword evidence="1 10" id="KW-1003">Cell membrane</keyword>
<evidence type="ECO:0000313" key="13">
    <source>
        <dbReference type="Proteomes" id="UP000224317"/>
    </source>
</evidence>
<keyword evidence="13" id="KW-1185">Reference proteome</keyword>
<evidence type="ECO:0000313" key="14">
    <source>
        <dbReference type="Proteomes" id="UP000225889"/>
    </source>
</evidence>
<dbReference type="AlphaFoldDB" id="A0A2G3DVN4"/>
<evidence type="ECO:0000256" key="5">
    <source>
        <dbReference type="ARBA" id="ARBA00022989"/>
    </source>
</evidence>
<proteinExistence type="inferred from homology"/>
<comment type="catalytic activity">
    <reaction evidence="10">
        <text>an acyl phosphate + sn-glycerol 3-phosphate = a 1-acyl-sn-glycero-3-phosphate + phosphate</text>
        <dbReference type="Rhea" id="RHEA:34075"/>
        <dbReference type="ChEBI" id="CHEBI:43474"/>
        <dbReference type="ChEBI" id="CHEBI:57597"/>
        <dbReference type="ChEBI" id="CHEBI:57970"/>
        <dbReference type="ChEBI" id="CHEBI:59918"/>
        <dbReference type="EC" id="2.3.1.275"/>
    </reaction>
</comment>
<gene>
    <name evidence="10 11" type="primary">plsY</name>
    <name evidence="12" type="ORF">CSX00_00575</name>
    <name evidence="11" type="ORF">CSX01_07080</name>
</gene>